<reference evidence="5 6" key="1">
    <citation type="journal article" date="2021" name="Nat. Plants">
        <title>The Taxus genome provides insights into paclitaxel biosynthesis.</title>
        <authorList>
            <person name="Xiong X."/>
            <person name="Gou J."/>
            <person name="Liao Q."/>
            <person name="Li Y."/>
            <person name="Zhou Q."/>
            <person name="Bi G."/>
            <person name="Li C."/>
            <person name="Du R."/>
            <person name="Wang X."/>
            <person name="Sun T."/>
            <person name="Guo L."/>
            <person name="Liang H."/>
            <person name="Lu P."/>
            <person name="Wu Y."/>
            <person name="Zhang Z."/>
            <person name="Ro D.K."/>
            <person name="Shang Y."/>
            <person name="Huang S."/>
            <person name="Yan J."/>
        </authorList>
    </citation>
    <scope>NUCLEOTIDE SEQUENCE [LARGE SCALE GENOMIC DNA]</scope>
    <source>
        <strain evidence="5">Ta-2019</strain>
    </source>
</reference>
<keyword evidence="4" id="KW-0067">ATP-binding</keyword>
<evidence type="ECO:0000313" key="6">
    <source>
        <dbReference type="Proteomes" id="UP000824469"/>
    </source>
</evidence>
<dbReference type="Proteomes" id="UP000824469">
    <property type="component" value="Unassembled WGS sequence"/>
</dbReference>
<dbReference type="PANTHER" id="PTHR11136:SF0">
    <property type="entry name" value="DIHYDROFOLATE SYNTHETASE-RELATED"/>
    <property type="match status" value="1"/>
</dbReference>
<feature type="non-terminal residue" evidence="5">
    <location>
        <position position="186"/>
    </location>
</feature>
<dbReference type="InterPro" id="IPR036565">
    <property type="entry name" value="Mur-like_cat_sf"/>
</dbReference>
<evidence type="ECO:0000256" key="4">
    <source>
        <dbReference type="ARBA" id="ARBA00022840"/>
    </source>
</evidence>
<name>A0AA38FGG4_TAXCH</name>
<dbReference type="GO" id="GO:0004326">
    <property type="term" value="F:tetrahydrofolylpolyglutamate synthase activity"/>
    <property type="evidence" value="ECO:0007669"/>
    <property type="project" value="InterPro"/>
</dbReference>
<organism evidence="5 6">
    <name type="scientific">Taxus chinensis</name>
    <name type="common">Chinese yew</name>
    <name type="synonym">Taxus wallichiana var. chinensis</name>
    <dbReference type="NCBI Taxonomy" id="29808"/>
    <lineage>
        <taxon>Eukaryota</taxon>
        <taxon>Viridiplantae</taxon>
        <taxon>Streptophyta</taxon>
        <taxon>Embryophyta</taxon>
        <taxon>Tracheophyta</taxon>
        <taxon>Spermatophyta</taxon>
        <taxon>Pinopsida</taxon>
        <taxon>Pinidae</taxon>
        <taxon>Conifers II</taxon>
        <taxon>Cupressales</taxon>
        <taxon>Taxaceae</taxon>
        <taxon>Taxus</taxon>
    </lineage>
</organism>
<evidence type="ECO:0000256" key="3">
    <source>
        <dbReference type="ARBA" id="ARBA00022741"/>
    </source>
</evidence>
<dbReference type="InterPro" id="IPR001645">
    <property type="entry name" value="Folylpolyglutamate_synth"/>
</dbReference>
<dbReference type="PANTHER" id="PTHR11136">
    <property type="entry name" value="FOLYLPOLYGLUTAMATE SYNTHASE-RELATED"/>
    <property type="match status" value="1"/>
</dbReference>
<keyword evidence="6" id="KW-1185">Reference proteome</keyword>
<dbReference type="GO" id="GO:0005737">
    <property type="term" value="C:cytoplasm"/>
    <property type="evidence" value="ECO:0007669"/>
    <property type="project" value="TreeGrafter"/>
</dbReference>
<evidence type="ECO:0008006" key="7">
    <source>
        <dbReference type="Google" id="ProtNLM"/>
    </source>
</evidence>
<dbReference type="GO" id="GO:0005524">
    <property type="term" value="F:ATP binding"/>
    <property type="evidence" value="ECO:0007669"/>
    <property type="project" value="UniProtKB-KW"/>
</dbReference>
<dbReference type="EMBL" id="JAHRHJ020000009">
    <property type="protein sequence ID" value="KAH9301285.1"/>
    <property type="molecule type" value="Genomic_DNA"/>
</dbReference>
<comment type="caution">
    <text evidence="5">The sequence shown here is derived from an EMBL/GenBank/DDBJ whole genome shotgun (WGS) entry which is preliminary data.</text>
</comment>
<proteinExistence type="inferred from homology"/>
<evidence type="ECO:0000313" key="5">
    <source>
        <dbReference type="EMBL" id="KAH9301285.1"/>
    </source>
</evidence>
<keyword evidence="2" id="KW-0436">Ligase</keyword>
<evidence type="ECO:0000256" key="2">
    <source>
        <dbReference type="ARBA" id="ARBA00022598"/>
    </source>
</evidence>
<dbReference type="GO" id="GO:0008841">
    <property type="term" value="F:dihydrofolate synthase activity"/>
    <property type="evidence" value="ECO:0007669"/>
    <property type="project" value="TreeGrafter"/>
</dbReference>
<dbReference type="SUPFAM" id="SSF53623">
    <property type="entry name" value="MurD-like peptide ligases, catalytic domain"/>
    <property type="match status" value="1"/>
</dbReference>
<comment type="similarity">
    <text evidence="1">Belongs to the folylpolyglutamate synthase family.</text>
</comment>
<gene>
    <name evidence="5" type="ORF">KI387_012868</name>
</gene>
<protein>
    <recommendedName>
        <fullName evidence="7">Mur ligase central domain-containing protein</fullName>
    </recommendedName>
</protein>
<sequence>MHCKQRTYLFHLDVPTRLAFKYFSQRGFDIAVVEIGLGCARDATNVIHNKRLVIVVIAEIGKEHMDALGGLLGNITILRNPIKGNLYQHDNSMFEHTKPPLNTQEQPAVGLQFQGDPGVVSNGICREDKRVAGKSYRHGEFRFEQGKQINTMCGLDGFVCKIMEKALDDRTIGHNPEHLGLLIGLP</sequence>
<keyword evidence="3" id="KW-0547">Nucleotide-binding</keyword>
<evidence type="ECO:0000256" key="1">
    <source>
        <dbReference type="ARBA" id="ARBA00008276"/>
    </source>
</evidence>
<dbReference type="AlphaFoldDB" id="A0AA38FGG4"/>
<accession>A0AA38FGG4</accession>
<dbReference type="Gene3D" id="3.40.1190.10">
    <property type="entry name" value="Mur-like, catalytic domain"/>
    <property type="match status" value="1"/>
</dbReference>